<dbReference type="Proteomes" id="UP001152622">
    <property type="component" value="Chromosome 5"/>
</dbReference>
<sequence>MDWLYMQEDCVSPVMQSQVTELQKLPLENRTGFSNLPCPSLPFPALHSLRPTQPHPTLLRSACPPDDQIDTPSPPDSLSAYQRPALGGGRTAWQDVGQRGAQMAGPSCVRQERRLGLKRSGVPPQSPVQHQHL</sequence>
<feature type="region of interest" description="Disordered" evidence="1">
    <location>
        <begin position="47"/>
        <end position="133"/>
    </location>
</feature>
<evidence type="ECO:0000256" key="1">
    <source>
        <dbReference type="SAM" id="MobiDB-lite"/>
    </source>
</evidence>
<evidence type="ECO:0000313" key="2">
    <source>
        <dbReference type="EMBL" id="KAJ8360150.1"/>
    </source>
</evidence>
<organism evidence="2 3">
    <name type="scientific">Synaphobranchus kaupii</name>
    <name type="common">Kaup's arrowtooth eel</name>
    <dbReference type="NCBI Taxonomy" id="118154"/>
    <lineage>
        <taxon>Eukaryota</taxon>
        <taxon>Metazoa</taxon>
        <taxon>Chordata</taxon>
        <taxon>Craniata</taxon>
        <taxon>Vertebrata</taxon>
        <taxon>Euteleostomi</taxon>
        <taxon>Actinopterygii</taxon>
        <taxon>Neopterygii</taxon>
        <taxon>Teleostei</taxon>
        <taxon>Anguilliformes</taxon>
        <taxon>Synaphobranchidae</taxon>
        <taxon>Synaphobranchus</taxon>
    </lineage>
</organism>
<reference evidence="2" key="1">
    <citation type="journal article" date="2023" name="Science">
        <title>Genome structures resolve the early diversification of teleost fishes.</title>
        <authorList>
            <person name="Parey E."/>
            <person name="Louis A."/>
            <person name="Montfort J."/>
            <person name="Bouchez O."/>
            <person name="Roques C."/>
            <person name="Iampietro C."/>
            <person name="Lluch J."/>
            <person name="Castinel A."/>
            <person name="Donnadieu C."/>
            <person name="Desvignes T."/>
            <person name="Floi Bucao C."/>
            <person name="Jouanno E."/>
            <person name="Wen M."/>
            <person name="Mejri S."/>
            <person name="Dirks R."/>
            <person name="Jansen H."/>
            <person name="Henkel C."/>
            <person name="Chen W.J."/>
            <person name="Zahm M."/>
            <person name="Cabau C."/>
            <person name="Klopp C."/>
            <person name="Thompson A.W."/>
            <person name="Robinson-Rechavi M."/>
            <person name="Braasch I."/>
            <person name="Lecointre G."/>
            <person name="Bobe J."/>
            <person name="Postlethwait J.H."/>
            <person name="Berthelot C."/>
            <person name="Roest Crollius H."/>
            <person name="Guiguen Y."/>
        </authorList>
    </citation>
    <scope>NUCLEOTIDE SEQUENCE</scope>
    <source>
        <strain evidence="2">WJC10195</strain>
    </source>
</reference>
<protein>
    <submittedName>
        <fullName evidence="2">Uncharacterized protein</fullName>
    </submittedName>
</protein>
<dbReference type="EMBL" id="JAINUF010000005">
    <property type="protein sequence ID" value="KAJ8360150.1"/>
    <property type="molecule type" value="Genomic_DNA"/>
</dbReference>
<accession>A0A9Q1J0B1</accession>
<keyword evidence="3" id="KW-1185">Reference proteome</keyword>
<comment type="caution">
    <text evidence="2">The sequence shown here is derived from an EMBL/GenBank/DDBJ whole genome shotgun (WGS) entry which is preliminary data.</text>
</comment>
<name>A0A9Q1J0B1_SYNKA</name>
<gene>
    <name evidence="2" type="ORF">SKAU_G00166750</name>
</gene>
<proteinExistence type="predicted"/>
<dbReference type="AlphaFoldDB" id="A0A9Q1J0B1"/>
<evidence type="ECO:0000313" key="3">
    <source>
        <dbReference type="Proteomes" id="UP001152622"/>
    </source>
</evidence>